<comment type="caution">
    <text evidence="2">The sequence shown here is derived from an EMBL/GenBank/DDBJ whole genome shotgun (WGS) entry which is preliminary data.</text>
</comment>
<name>Q1JVA2_DESA6</name>
<sequence>MEQNIKTYLIDGVTYEQRELVLGQWRQLYAILDGMEISGGVNALGALVAALAQSDELNSALAVLLTPKDTPLRDKDLARIAADLEFSITPQQITEVINDFFTLNPAASILSQLGTVIVKLSGLMMAALEAIGSRVSASSSAEETTAEETPCSGAAPLAAPNNGSTTESAS</sequence>
<keyword evidence="3" id="KW-1185">Reference proteome</keyword>
<reference evidence="2" key="2">
    <citation type="submission" date="2006-05" db="EMBL/GenBank/DDBJ databases">
        <title>Sequencing of the draft genome and assembly of Desulfuromonas acetoxidans DSM 684.</title>
        <authorList>
            <consortium name="US DOE Joint Genome Institute (JGI-PGF)"/>
            <person name="Copeland A."/>
            <person name="Lucas S."/>
            <person name="Lapidus A."/>
            <person name="Barry K."/>
            <person name="Detter J.C."/>
            <person name="Glavina del Rio T."/>
            <person name="Hammon N."/>
            <person name="Israni S."/>
            <person name="Dalin E."/>
            <person name="Tice H."/>
            <person name="Bruce D."/>
            <person name="Pitluck S."/>
            <person name="Richardson P."/>
        </authorList>
    </citation>
    <scope>NUCLEOTIDE SEQUENCE [LARGE SCALE GENOMIC DNA]</scope>
    <source>
        <strain evidence="2">DSM 684</strain>
    </source>
</reference>
<dbReference type="OrthoDB" id="5538036at2"/>
<evidence type="ECO:0000256" key="1">
    <source>
        <dbReference type="SAM" id="MobiDB-lite"/>
    </source>
</evidence>
<dbReference type="RefSeq" id="WP_006003387.1">
    <property type="nucleotide sequence ID" value="NZ_AAEW02000048.1"/>
</dbReference>
<protein>
    <submittedName>
        <fullName evidence="2">Uncharacterized protein</fullName>
    </submittedName>
</protein>
<organism evidence="2 3">
    <name type="scientific">Desulfuromonas acetoxidans (strain DSM 684 / 11070)</name>
    <dbReference type="NCBI Taxonomy" id="281689"/>
    <lineage>
        <taxon>Bacteria</taxon>
        <taxon>Pseudomonadati</taxon>
        <taxon>Thermodesulfobacteriota</taxon>
        <taxon>Desulfuromonadia</taxon>
        <taxon>Desulfuromonadales</taxon>
        <taxon>Desulfuromonadaceae</taxon>
        <taxon>Desulfuromonas</taxon>
    </lineage>
</organism>
<evidence type="ECO:0000313" key="2">
    <source>
        <dbReference type="EMBL" id="EAT14167.1"/>
    </source>
</evidence>
<evidence type="ECO:0000313" key="3">
    <source>
        <dbReference type="Proteomes" id="UP000005695"/>
    </source>
</evidence>
<proteinExistence type="predicted"/>
<dbReference type="Proteomes" id="UP000005695">
    <property type="component" value="Unassembled WGS sequence"/>
</dbReference>
<feature type="region of interest" description="Disordered" evidence="1">
    <location>
        <begin position="137"/>
        <end position="170"/>
    </location>
</feature>
<gene>
    <name evidence="2" type="ORF">Dace_0032</name>
</gene>
<dbReference type="AlphaFoldDB" id="Q1JVA2"/>
<reference evidence="2" key="1">
    <citation type="submission" date="2006-05" db="EMBL/GenBank/DDBJ databases">
        <title>Annotation of the draft genome assembly of Desulfuromonas acetoxidans DSM 684.</title>
        <authorList>
            <consortium name="US DOE Joint Genome Institute (JGI-ORNL)"/>
            <person name="Larimer F."/>
            <person name="Land M."/>
            <person name="Hauser L."/>
        </authorList>
    </citation>
    <scope>NUCLEOTIDE SEQUENCE [LARGE SCALE GENOMIC DNA]</scope>
    <source>
        <strain evidence="2">DSM 684</strain>
    </source>
</reference>
<dbReference type="EMBL" id="AAEW02000048">
    <property type="protein sequence ID" value="EAT14167.1"/>
    <property type="molecule type" value="Genomic_DNA"/>
</dbReference>
<feature type="compositionally biased region" description="Polar residues" evidence="1">
    <location>
        <begin position="161"/>
        <end position="170"/>
    </location>
</feature>
<feature type="compositionally biased region" description="Low complexity" evidence="1">
    <location>
        <begin position="137"/>
        <end position="149"/>
    </location>
</feature>
<accession>Q1JVA2</accession>